<reference evidence="1" key="1">
    <citation type="submission" date="2013-07" db="EMBL/GenBank/DDBJ databases">
        <title>The genome of Eucalyptus grandis.</title>
        <authorList>
            <person name="Schmutz J."/>
            <person name="Hayes R."/>
            <person name="Myburg A."/>
            <person name="Tuskan G."/>
            <person name="Grattapaglia D."/>
            <person name="Rokhsar D.S."/>
        </authorList>
    </citation>
    <scope>NUCLEOTIDE SEQUENCE</scope>
    <source>
        <tissue evidence="1">Leaf extractions</tissue>
    </source>
</reference>
<evidence type="ECO:0000313" key="1">
    <source>
        <dbReference type="EMBL" id="KCW76222.1"/>
    </source>
</evidence>
<dbReference type="InParanoid" id="A0A059CCX1"/>
<protein>
    <submittedName>
        <fullName evidence="1">Uncharacterized protein</fullName>
    </submittedName>
</protein>
<gene>
    <name evidence="1" type="ORF">EUGRSUZ_D00604</name>
</gene>
<sequence length="77" mass="8744">MHLNISAMLNSEYCYHYILSSNVCFIVQISQPTFFNYLGCKSSPSFILNQGFNQGSYTTSEILNTDKLGPISQEEHK</sequence>
<proteinExistence type="predicted"/>
<organism evidence="1">
    <name type="scientific">Eucalyptus grandis</name>
    <name type="common">Flooded gum</name>
    <dbReference type="NCBI Taxonomy" id="71139"/>
    <lineage>
        <taxon>Eukaryota</taxon>
        <taxon>Viridiplantae</taxon>
        <taxon>Streptophyta</taxon>
        <taxon>Embryophyta</taxon>
        <taxon>Tracheophyta</taxon>
        <taxon>Spermatophyta</taxon>
        <taxon>Magnoliopsida</taxon>
        <taxon>eudicotyledons</taxon>
        <taxon>Gunneridae</taxon>
        <taxon>Pentapetalae</taxon>
        <taxon>rosids</taxon>
        <taxon>malvids</taxon>
        <taxon>Myrtales</taxon>
        <taxon>Myrtaceae</taxon>
        <taxon>Myrtoideae</taxon>
        <taxon>Eucalypteae</taxon>
        <taxon>Eucalyptus</taxon>
    </lineage>
</organism>
<dbReference type="Gramene" id="KCW76222">
    <property type="protein sequence ID" value="KCW76222"/>
    <property type="gene ID" value="EUGRSUZ_D00604"/>
</dbReference>
<name>A0A059CCX1_EUCGR</name>
<dbReference type="EMBL" id="KK198756">
    <property type="protein sequence ID" value="KCW76222.1"/>
    <property type="molecule type" value="Genomic_DNA"/>
</dbReference>
<dbReference type="AlphaFoldDB" id="A0A059CCX1"/>
<accession>A0A059CCX1</accession>